<evidence type="ECO:0008006" key="6">
    <source>
        <dbReference type="Google" id="ProtNLM"/>
    </source>
</evidence>
<evidence type="ECO:0000313" key="4">
    <source>
        <dbReference type="Ensembl" id="ENSMALP00000027863.1"/>
    </source>
</evidence>
<keyword evidence="2" id="KW-0175">Coiled coil</keyword>
<feature type="compositionally biased region" description="Low complexity" evidence="3">
    <location>
        <begin position="56"/>
        <end position="76"/>
    </location>
</feature>
<feature type="region of interest" description="Disordered" evidence="3">
    <location>
        <begin position="374"/>
        <end position="494"/>
    </location>
</feature>
<feature type="compositionally biased region" description="Low complexity" evidence="3">
    <location>
        <begin position="35"/>
        <end position="44"/>
    </location>
</feature>
<sequence length="1013" mass="108778">MSVPPLVDPAVMPTVVSRLPKPSLLRVLPTLLSRLPKPSLRPKSASVSSDAQTGPTATVNTSSSTNAAAASSRLTNGFYHHPGPTGVNSSLPAPPSSVKQNRFIRVPTSFSIKWRKENVVTESGGADGEREWRRGNVGQNHQHYSQWQQGSAVVSQRNAKRPPTSSAAKGRGLVQTVTTSSSASPQSGPRTLPVSRTGFLSSKPSQTAPGLTNSTKQTVNSLSGSKAQSGTTGSLRRPQSFAQLGGSSPGSQSSFPLQKKLPASRSQSIDSPGSAPSIPLIQSDRLRSRSFTQVREQLSPALTPSFTTSSLPHSPTVTCSYSINRVAEWGFNRPPASSAQAPPSGILVNSSVGSQTHEGGGGGVRVQRQSLATLKKPFLPNPGTASKPSGISYKLSRPSSIKQSHPLWATPTSVSGGDQEVNLMGWRSSVETRSSTENSPESSPEDPEIQGLTAEPVSQAEVSTVGETLEDMSLSSTSSLDRNDTSQEYMDDFDNLGNGGVGILLFSSKNDEDDSGLDQSCVRYDDDKVAVNSVTKGAGLCFLDEGMDWADMRLSGERAEHRLTRLSHRRSSSQPDYHDQGGSSLDLSPSDSCGSGGTYMWDEEGLEPLGGPATTVSINSNSNTTHHIGSFDSDLNSVDIVNNLDSCDLDDDDLMLDEDFASLHSDGDGMSHMARWGRRQLCWGVQDDSESDFQCYKLTDDPGNKRTDTTGDGDLVLDLRPPRSPCLTSGTPALGVDVQELVEDCSAVRSQLEHLQRLLLQEEDLDEDTLTTDAVSPEADTTSHSSDTQVQALLQEVQQLREELKSRDRAIAHLTLQLTVPMATTRCRCQETTGRIDRYTQTSVTERESVASQTLWTEPMSQILHSSSQEDQEPLTDWVPAPANPCPTQPEIPAAQLPHHPDRNTTDPTTQRGEDSGKRQRKMGQEKGEPNERRGASIRSLQLPQPSKLRLFLTQTSRQASSSGSASAATTSSKARVSSQLSSNADRSRTFGFKLKSQASTVSSSHLPKAKGH</sequence>
<reference evidence="4" key="1">
    <citation type="submission" date="2025-08" db="UniProtKB">
        <authorList>
            <consortium name="Ensembl"/>
        </authorList>
    </citation>
    <scope>IDENTIFICATION</scope>
</reference>
<dbReference type="InterPro" id="IPR029627">
    <property type="entry name" value="CCSER"/>
</dbReference>
<feature type="region of interest" description="Disordered" evidence="3">
    <location>
        <begin position="139"/>
        <end position="283"/>
    </location>
</feature>
<evidence type="ECO:0000256" key="3">
    <source>
        <dbReference type="SAM" id="MobiDB-lite"/>
    </source>
</evidence>
<feature type="region of interest" description="Disordered" evidence="3">
    <location>
        <begin position="35"/>
        <end position="102"/>
    </location>
</feature>
<keyword evidence="5" id="KW-1185">Reference proteome</keyword>
<dbReference type="GO" id="GO:0001578">
    <property type="term" value="P:microtubule bundle formation"/>
    <property type="evidence" value="ECO:0007669"/>
    <property type="project" value="TreeGrafter"/>
</dbReference>
<dbReference type="GO" id="GO:0008017">
    <property type="term" value="F:microtubule binding"/>
    <property type="evidence" value="ECO:0007669"/>
    <property type="project" value="TreeGrafter"/>
</dbReference>
<comment type="similarity">
    <text evidence="1">Belongs to the CCSER family.</text>
</comment>
<feature type="compositionally biased region" description="Basic and acidic residues" evidence="3">
    <location>
        <begin position="912"/>
        <end position="935"/>
    </location>
</feature>
<organism evidence="4 5">
    <name type="scientific">Monopterus albus</name>
    <name type="common">Swamp eel</name>
    <dbReference type="NCBI Taxonomy" id="43700"/>
    <lineage>
        <taxon>Eukaryota</taxon>
        <taxon>Metazoa</taxon>
        <taxon>Chordata</taxon>
        <taxon>Craniata</taxon>
        <taxon>Vertebrata</taxon>
        <taxon>Euteleostomi</taxon>
        <taxon>Actinopterygii</taxon>
        <taxon>Neopterygii</taxon>
        <taxon>Teleostei</taxon>
        <taxon>Neoteleostei</taxon>
        <taxon>Acanthomorphata</taxon>
        <taxon>Anabantaria</taxon>
        <taxon>Synbranchiformes</taxon>
        <taxon>Synbranchidae</taxon>
        <taxon>Monopterus</taxon>
    </lineage>
</organism>
<feature type="compositionally biased region" description="Polar residues" evidence="3">
    <location>
        <begin position="175"/>
        <end position="189"/>
    </location>
</feature>
<dbReference type="GO" id="GO:0015630">
    <property type="term" value="C:microtubule cytoskeleton"/>
    <property type="evidence" value="ECO:0007669"/>
    <property type="project" value="TreeGrafter"/>
</dbReference>
<feature type="compositionally biased region" description="Low complexity" evidence="3">
    <location>
        <begin position="243"/>
        <end position="258"/>
    </location>
</feature>
<feature type="compositionally biased region" description="Polar residues" evidence="3">
    <location>
        <begin position="139"/>
        <end position="167"/>
    </location>
</feature>
<dbReference type="AlphaFoldDB" id="A0A3Q3KFK8"/>
<dbReference type="Proteomes" id="UP000261600">
    <property type="component" value="Unplaced"/>
</dbReference>
<dbReference type="PANTHER" id="PTHR22461:SF2">
    <property type="entry name" value="SERINE-RICH COILED-COIL DOMAIN-CONTAINING PROTEIN 2"/>
    <property type="match status" value="1"/>
</dbReference>
<dbReference type="PANTHER" id="PTHR22461">
    <property type="entry name" value="SERINE-RICH COILED-COIL DOMAIN-CONTAINING PROTEIN 2-RELATED"/>
    <property type="match status" value="1"/>
</dbReference>
<feature type="compositionally biased region" description="Polar residues" evidence="3">
    <location>
        <begin position="198"/>
        <end position="234"/>
    </location>
</feature>
<feature type="compositionally biased region" description="Polar residues" evidence="3">
    <location>
        <begin position="779"/>
        <end position="788"/>
    </location>
</feature>
<feature type="region of interest" description="Disordered" evidence="3">
    <location>
        <begin position="865"/>
        <end position="1013"/>
    </location>
</feature>
<evidence type="ECO:0000256" key="1">
    <source>
        <dbReference type="ARBA" id="ARBA00010949"/>
    </source>
</evidence>
<feature type="region of interest" description="Disordered" evidence="3">
    <location>
        <begin position="704"/>
        <end position="723"/>
    </location>
</feature>
<feature type="compositionally biased region" description="Low complexity" evidence="3">
    <location>
        <begin position="431"/>
        <end position="442"/>
    </location>
</feature>
<evidence type="ECO:0000313" key="5">
    <source>
        <dbReference type="Proteomes" id="UP000261600"/>
    </source>
</evidence>
<proteinExistence type="inferred from homology"/>
<accession>A0A3Q3KFK8</accession>
<protein>
    <recommendedName>
        <fullName evidence="6">Coiled-coil serine-rich protein 2a</fullName>
    </recommendedName>
</protein>
<feature type="compositionally biased region" description="Polar residues" evidence="3">
    <location>
        <begin position="997"/>
        <end position="1006"/>
    </location>
</feature>
<feature type="compositionally biased region" description="Low complexity" evidence="3">
    <location>
        <begin position="581"/>
        <end position="593"/>
    </location>
</feature>
<dbReference type="STRING" id="43700.ENSMALP00000027863"/>
<reference evidence="4" key="2">
    <citation type="submission" date="2025-09" db="UniProtKB">
        <authorList>
            <consortium name="Ensembl"/>
        </authorList>
    </citation>
    <scope>IDENTIFICATION</scope>
</reference>
<feature type="compositionally biased region" description="Polar residues" evidence="3">
    <location>
        <begin position="45"/>
        <end position="55"/>
    </location>
</feature>
<feature type="region of interest" description="Disordered" evidence="3">
    <location>
        <begin position="768"/>
        <end position="788"/>
    </location>
</feature>
<feature type="compositionally biased region" description="Low complexity" evidence="3">
    <location>
        <begin position="954"/>
        <end position="979"/>
    </location>
</feature>
<dbReference type="Ensembl" id="ENSMALT00000028375.1">
    <property type="protein sequence ID" value="ENSMALP00000027863.1"/>
    <property type="gene ID" value="ENSMALG00000019310.1"/>
</dbReference>
<feature type="region of interest" description="Disordered" evidence="3">
    <location>
        <begin position="565"/>
        <end position="618"/>
    </location>
</feature>
<feature type="compositionally biased region" description="Low complexity" evidence="3">
    <location>
        <begin position="710"/>
        <end position="719"/>
    </location>
</feature>
<name>A0A3Q3KFK8_MONAL</name>
<evidence type="ECO:0000256" key="2">
    <source>
        <dbReference type="ARBA" id="ARBA00023054"/>
    </source>
</evidence>